<name>A0A7W8DQY7_9BACT</name>
<proteinExistence type="predicted"/>
<evidence type="ECO:0000256" key="2">
    <source>
        <dbReference type="SAM" id="SignalP"/>
    </source>
</evidence>
<gene>
    <name evidence="3" type="ORF">HNQ64_002968</name>
</gene>
<dbReference type="AlphaFoldDB" id="A0A7W8DQY7"/>
<evidence type="ECO:0000313" key="3">
    <source>
        <dbReference type="EMBL" id="MBB5038705.1"/>
    </source>
</evidence>
<keyword evidence="1" id="KW-0472">Membrane</keyword>
<keyword evidence="1" id="KW-0812">Transmembrane</keyword>
<protein>
    <recommendedName>
        <fullName evidence="5">TPM domain-containing protein</fullName>
    </recommendedName>
</protein>
<evidence type="ECO:0008006" key="5">
    <source>
        <dbReference type="Google" id="ProtNLM"/>
    </source>
</evidence>
<comment type="caution">
    <text evidence="3">The sequence shown here is derived from an EMBL/GenBank/DDBJ whole genome shotgun (WGS) entry which is preliminary data.</text>
</comment>
<dbReference type="EMBL" id="JACHIF010000005">
    <property type="protein sequence ID" value="MBB5038705.1"/>
    <property type="molecule type" value="Genomic_DNA"/>
</dbReference>
<keyword evidence="2" id="KW-0732">Signal</keyword>
<feature type="transmembrane region" description="Helical" evidence="1">
    <location>
        <begin position="180"/>
        <end position="198"/>
    </location>
</feature>
<evidence type="ECO:0000256" key="1">
    <source>
        <dbReference type="SAM" id="Phobius"/>
    </source>
</evidence>
<keyword evidence="1" id="KW-1133">Transmembrane helix</keyword>
<evidence type="ECO:0000313" key="4">
    <source>
        <dbReference type="Proteomes" id="UP000534294"/>
    </source>
</evidence>
<keyword evidence="4" id="KW-1185">Reference proteome</keyword>
<dbReference type="RefSeq" id="WP_184209738.1">
    <property type="nucleotide sequence ID" value="NZ_JACHIF010000005.1"/>
</dbReference>
<feature type="chain" id="PRO_5031523378" description="TPM domain-containing protein" evidence="2">
    <location>
        <begin position="23"/>
        <end position="235"/>
    </location>
</feature>
<sequence>MTLRFPLLHLAASLALALPAVAEDLPAAPTPGLRDDTRALSETRQTELARDIAAFRADLGVDLWFTAGTFLPSGETVRSHARRLRQHWSPQREAVLLAYDRASDSLGVSLSPGLWQRYPTAELNALPQRLAPLMMQKGQPLEDRLSQSLRLIATRLQQLEKQHRISQGPLSPAHLQLGRAYAIGLAAGASLLALLGILSRRRAIHAAWQLHFPSVQVGLRFGAPHGGGVLAEKAP</sequence>
<dbReference type="Proteomes" id="UP000534294">
    <property type="component" value="Unassembled WGS sequence"/>
</dbReference>
<feature type="signal peptide" evidence="2">
    <location>
        <begin position="1"/>
        <end position="22"/>
    </location>
</feature>
<reference evidence="3 4" key="1">
    <citation type="submission" date="2020-08" db="EMBL/GenBank/DDBJ databases">
        <title>Genomic Encyclopedia of Type Strains, Phase IV (KMG-IV): sequencing the most valuable type-strain genomes for metagenomic binning, comparative biology and taxonomic classification.</title>
        <authorList>
            <person name="Goeker M."/>
        </authorList>
    </citation>
    <scope>NUCLEOTIDE SEQUENCE [LARGE SCALE GENOMIC DNA]</scope>
    <source>
        <strain evidence="3 4">DSM 12251</strain>
    </source>
</reference>
<accession>A0A7W8DQY7</accession>
<organism evidence="3 4">
    <name type="scientific">Prosthecobacter dejongeii</name>
    <dbReference type="NCBI Taxonomy" id="48465"/>
    <lineage>
        <taxon>Bacteria</taxon>
        <taxon>Pseudomonadati</taxon>
        <taxon>Verrucomicrobiota</taxon>
        <taxon>Verrucomicrobiia</taxon>
        <taxon>Verrucomicrobiales</taxon>
        <taxon>Verrucomicrobiaceae</taxon>
        <taxon>Prosthecobacter</taxon>
    </lineage>
</organism>